<sequence length="677" mass="78203">MWLLLPFTFIAISQASYFECESEWGKILQASQDILSPNPSDYTKMFLYSGFMINDLGQYDPCNDLSISKYTLIVLFPYPSMLIALCGPKVCTAEDYQQLLANHTFYQTISEKIQFHNPLIDLEQLKAAETALPVIFPKEYIDDNFEDFSTGAILMITFICIVGVIGLYATSLEYYLLSKKSKEIVAEKAEMIEPRAEDSTLVKLVLCFSLISNTKKLFVSRSQERLGKKDSMELLNSVRVLSISWVLNGHVLLMLYYVTVISNADTYIKEVSKSQYIIPLAGEFAVDTFFWVSGFLVTYLLIHDINNSKKMNWLMIYVHRYLRITPLYLFCILLFWALQKHIGNGPIFFTGDIINNECKNHWWTNILYLNNFIPKGNGSGCFTTSWYLANDMQFFIITPPILYIYHRLNKVAAWGISVALIFESMLSSGLIVNHYGLNAVTQSLNNTEYYFDKYYNKPYCRIGVYFVGVLTGIIVYSYRKYQNKNEVYDKISVWVGRQLENKAIRYAVGLFGLTLINLLIFVQYDTFKHPGKDFKYDHWNNTQNVIFLAFGRVSFGIGLTCLCLPAFLGHFTWMTWILTWDLWTPLARLSFCVYLIHYNILDMTYRSIKTATVLNEFTLIRDSVFFIILAYIISIPIVLLIEMPAFGIEKVIFSSTHRKSLKQDNKQVQLEPLVGNK</sequence>
<keyword evidence="1" id="KW-1133">Transmembrane helix</keyword>
<evidence type="ECO:0000313" key="4">
    <source>
        <dbReference type="EMBL" id="CAG9332897.1"/>
    </source>
</evidence>
<feature type="transmembrane region" description="Helical" evidence="1">
    <location>
        <begin position="506"/>
        <end position="524"/>
    </location>
</feature>
<evidence type="ECO:0000313" key="5">
    <source>
        <dbReference type="Proteomes" id="UP001162131"/>
    </source>
</evidence>
<feature type="transmembrane region" description="Helical" evidence="1">
    <location>
        <begin position="321"/>
        <end position="338"/>
    </location>
</feature>
<feature type="transmembrane region" description="Helical" evidence="1">
    <location>
        <begin position="238"/>
        <end position="257"/>
    </location>
</feature>
<feature type="chain" id="PRO_5043998179" description="Acyltransferase 3 domain-containing protein" evidence="2">
    <location>
        <begin position="16"/>
        <end position="677"/>
    </location>
</feature>
<keyword evidence="1" id="KW-0812">Transmembrane</keyword>
<dbReference type="GO" id="GO:0016747">
    <property type="term" value="F:acyltransferase activity, transferring groups other than amino-acyl groups"/>
    <property type="evidence" value="ECO:0007669"/>
    <property type="project" value="InterPro"/>
</dbReference>
<accession>A0AAU9K1G6</accession>
<feature type="transmembrane region" description="Helical" evidence="1">
    <location>
        <begin position="544"/>
        <end position="568"/>
    </location>
</feature>
<dbReference type="PANTHER" id="PTHR11161:SF0">
    <property type="entry name" value="O-ACYLTRANSFERASE LIKE PROTEIN"/>
    <property type="match status" value="1"/>
</dbReference>
<dbReference type="Pfam" id="PF01757">
    <property type="entry name" value="Acyl_transf_3"/>
    <property type="match status" value="1"/>
</dbReference>
<evidence type="ECO:0000256" key="1">
    <source>
        <dbReference type="SAM" id="Phobius"/>
    </source>
</evidence>
<dbReference type="Proteomes" id="UP001162131">
    <property type="component" value="Unassembled WGS sequence"/>
</dbReference>
<gene>
    <name evidence="4" type="ORF">BSTOLATCC_MIC57183</name>
</gene>
<dbReference type="PANTHER" id="PTHR11161">
    <property type="entry name" value="O-ACYLTRANSFERASE"/>
    <property type="match status" value="1"/>
</dbReference>
<feature type="transmembrane region" description="Helical" evidence="1">
    <location>
        <begin position="277"/>
        <end position="301"/>
    </location>
</feature>
<dbReference type="EMBL" id="CAJZBQ010000055">
    <property type="protein sequence ID" value="CAG9332897.1"/>
    <property type="molecule type" value="Genomic_DNA"/>
</dbReference>
<feature type="transmembrane region" description="Helical" evidence="1">
    <location>
        <begin position="152"/>
        <end position="177"/>
    </location>
</feature>
<feature type="transmembrane region" description="Helical" evidence="1">
    <location>
        <begin position="386"/>
        <end position="405"/>
    </location>
</feature>
<name>A0AAU9K1G6_9CILI</name>
<feature type="transmembrane region" description="Helical" evidence="1">
    <location>
        <begin position="620"/>
        <end position="641"/>
    </location>
</feature>
<keyword evidence="5" id="KW-1185">Reference proteome</keyword>
<feature type="domain" description="Acyltransferase 3" evidence="3">
    <location>
        <begin position="235"/>
        <end position="640"/>
    </location>
</feature>
<protein>
    <recommendedName>
        <fullName evidence="3">Acyltransferase 3 domain-containing protein</fullName>
    </recommendedName>
</protein>
<comment type="caution">
    <text evidence="4">The sequence shown here is derived from an EMBL/GenBank/DDBJ whole genome shotgun (WGS) entry which is preliminary data.</text>
</comment>
<keyword evidence="1" id="KW-0472">Membrane</keyword>
<feature type="transmembrane region" description="Helical" evidence="1">
    <location>
        <begin position="462"/>
        <end position="478"/>
    </location>
</feature>
<evidence type="ECO:0000256" key="2">
    <source>
        <dbReference type="SAM" id="SignalP"/>
    </source>
</evidence>
<proteinExistence type="predicted"/>
<evidence type="ECO:0000259" key="3">
    <source>
        <dbReference type="Pfam" id="PF01757"/>
    </source>
</evidence>
<organism evidence="4 5">
    <name type="scientific">Blepharisma stoltei</name>
    <dbReference type="NCBI Taxonomy" id="1481888"/>
    <lineage>
        <taxon>Eukaryota</taxon>
        <taxon>Sar</taxon>
        <taxon>Alveolata</taxon>
        <taxon>Ciliophora</taxon>
        <taxon>Postciliodesmatophora</taxon>
        <taxon>Heterotrichea</taxon>
        <taxon>Heterotrichida</taxon>
        <taxon>Blepharismidae</taxon>
        <taxon>Blepharisma</taxon>
    </lineage>
</organism>
<dbReference type="InterPro" id="IPR052728">
    <property type="entry name" value="O2_lipid_transport_reg"/>
</dbReference>
<feature type="transmembrane region" description="Helical" evidence="1">
    <location>
        <begin position="412"/>
        <end position="432"/>
    </location>
</feature>
<dbReference type="InterPro" id="IPR002656">
    <property type="entry name" value="Acyl_transf_3_dom"/>
</dbReference>
<dbReference type="AlphaFoldDB" id="A0AAU9K1G6"/>
<reference evidence="4" key="1">
    <citation type="submission" date="2021-09" db="EMBL/GenBank/DDBJ databases">
        <authorList>
            <consortium name="AG Swart"/>
            <person name="Singh M."/>
            <person name="Singh A."/>
            <person name="Seah K."/>
            <person name="Emmerich C."/>
        </authorList>
    </citation>
    <scope>NUCLEOTIDE SEQUENCE</scope>
    <source>
        <strain evidence="4">ATCC30299</strain>
    </source>
</reference>
<feature type="signal peptide" evidence="2">
    <location>
        <begin position="1"/>
        <end position="15"/>
    </location>
</feature>
<keyword evidence="2" id="KW-0732">Signal</keyword>